<gene>
    <name evidence="4" type="ORF">DKP76_05660</name>
</gene>
<dbReference type="Gene3D" id="3.40.309.10">
    <property type="entry name" value="Aldehyde Dehydrogenase, Chain A, domain 2"/>
    <property type="match status" value="1"/>
</dbReference>
<proteinExistence type="inferred from homology"/>
<keyword evidence="5" id="KW-1185">Reference proteome</keyword>
<dbReference type="Pfam" id="PF00171">
    <property type="entry name" value="Aldedh"/>
    <property type="match status" value="1"/>
</dbReference>
<dbReference type="AlphaFoldDB" id="A0A316JCE8"/>
<name>A0A316JCE8_9HYPH</name>
<dbReference type="InterPro" id="IPR016162">
    <property type="entry name" value="Ald_DH_N"/>
</dbReference>
<comment type="similarity">
    <text evidence="1">Belongs to the aldehyde dehydrogenase family.</text>
</comment>
<dbReference type="Proteomes" id="UP000245865">
    <property type="component" value="Unassembled WGS sequence"/>
</dbReference>
<dbReference type="OrthoDB" id="9812625at2"/>
<accession>A0A316JCE8</accession>
<evidence type="ECO:0000313" key="5">
    <source>
        <dbReference type="Proteomes" id="UP000245865"/>
    </source>
</evidence>
<dbReference type="SUPFAM" id="SSF53720">
    <property type="entry name" value="ALDH-like"/>
    <property type="match status" value="1"/>
</dbReference>
<protein>
    <submittedName>
        <fullName evidence="4">Aldehyde dehydrogenase family protein</fullName>
    </submittedName>
</protein>
<dbReference type="InterPro" id="IPR016161">
    <property type="entry name" value="Ald_DH/histidinol_DH"/>
</dbReference>
<evidence type="ECO:0000256" key="2">
    <source>
        <dbReference type="ARBA" id="ARBA00023002"/>
    </source>
</evidence>
<dbReference type="Gene3D" id="3.40.605.10">
    <property type="entry name" value="Aldehyde Dehydrogenase, Chain A, domain 1"/>
    <property type="match status" value="1"/>
</dbReference>
<dbReference type="CDD" id="cd07097">
    <property type="entry name" value="ALDH_KGSADH-YcbD"/>
    <property type="match status" value="1"/>
</dbReference>
<organism evidence="4 5">
    <name type="scientific">Falsochrobactrum shanghaiense</name>
    <dbReference type="NCBI Taxonomy" id="2201899"/>
    <lineage>
        <taxon>Bacteria</taxon>
        <taxon>Pseudomonadati</taxon>
        <taxon>Pseudomonadota</taxon>
        <taxon>Alphaproteobacteria</taxon>
        <taxon>Hyphomicrobiales</taxon>
        <taxon>Brucellaceae</taxon>
        <taxon>Falsochrobactrum</taxon>
    </lineage>
</organism>
<evidence type="ECO:0000313" key="4">
    <source>
        <dbReference type="EMBL" id="PWL18958.1"/>
    </source>
</evidence>
<dbReference type="FunFam" id="3.40.605.10:FF:000007">
    <property type="entry name" value="NAD/NADP-dependent betaine aldehyde dehydrogenase"/>
    <property type="match status" value="1"/>
</dbReference>
<keyword evidence="2" id="KW-0560">Oxidoreductase</keyword>
<evidence type="ECO:0000256" key="1">
    <source>
        <dbReference type="ARBA" id="ARBA00009986"/>
    </source>
</evidence>
<comment type="caution">
    <text evidence="4">The sequence shown here is derived from an EMBL/GenBank/DDBJ whole genome shotgun (WGS) entry which is preliminary data.</text>
</comment>
<reference evidence="4 5" key="1">
    <citation type="submission" date="2018-05" db="EMBL/GenBank/DDBJ databases">
        <title>Comparative genomic sequence analysis between strain HN4 and CCM 8460T (Falsochrobactrum ovis) will provide more evidence to prove that HN4 is a new species of Falsochrobactrum.</title>
        <authorList>
            <person name="Lyu W."/>
            <person name="Sun L."/>
            <person name="Yao L."/>
        </authorList>
    </citation>
    <scope>NUCLEOTIDE SEQUENCE [LARGE SCALE GENOMIC DNA]</scope>
    <source>
        <strain evidence="4 5">HN4</strain>
    </source>
</reference>
<dbReference type="GO" id="GO:0016620">
    <property type="term" value="F:oxidoreductase activity, acting on the aldehyde or oxo group of donors, NAD or NADP as acceptor"/>
    <property type="evidence" value="ECO:0007669"/>
    <property type="project" value="InterPro"/>
</dbReference>
<feature type="domain" description="Aldehyde dehydrogenase" evidence="3">
    <location>
        <begin position="14"/>
        <end position="475"/>
    </location>
</feature>
<evidence type="ECO:0000259" key="3">
    <source>
        <dbReference type="Pfam" id="PF00171"/>
    </source>
</evidence>
<dbReference type="InterPro" id="IPR016163">
    <property type="entry name" value="Ald_DH_C"/>
</dbReference>
<dbReference type="PANTHER" id="PTHR11699">
    <property type="entry name" value="ALDEHYDE DEHYDROGENASE-RELATED"/>
    <property type="match status" value="1"/>
</dbReference>
<sequence length="481" mass="51218">MKKLEKANFINGEWVSSDDFSENRNPSNLDDLVGLYARASAQQTHDAIAAAKAALPAWAATSPQVRAEILERVGIELLARKEELGELLSREEGKILSEGIGEVTRAGQLFKFYAQEALRVEGLAIASIRPGVRVEVRHEPVGVVGLITPWNFPIAIPAWKTAPALAFGNTIVFKPADLTPGCAWALADILARAGLPAGVFNLVMGRGSVVGDIITRSPDVNAVSFTGSEATGRGIRTIVAERGGKIQQEMGGKSPLVVLDDANLTNAIDCAIGGSVISTGQRCTSNTRIIATPGIYDALAEGMAERARSLVVGNALDPSTQIGPVVDQRQLDTNLRYIGIADGEGAQRLCGGEVLEKSERGFYMSPAVYANCTNDMVHVREEIFGPVVSVLKAADYEEALSIANDSDLGLSSGICTTSLKYAEDFKTRSTSGMVFVNLPTAGVDYHVPFGGRKASSYGPREQGRAAREFFTVSKTAYTNPV</sequence>
<dbReference type="EMBL" id="QGDB01000002">
    <property type="protein sequence ID" value="PWL18958.1"/>
    <property type="molecule type" value="Genomic_DNA"/>
</dbReference>
<dbReference type="InterPro" id="IPR015590">
    <property type="entry name" value="Aldehyde_DH_dom"/>
</dbReference>